<feature type="region of interest" description="Disordered" evidence="1">
    <location>
        <begin position="493"/>
        <end position="522"/>
    </location>
</feature>
<feature type="compositionally biased region" description="Polar residues" evidence="1">
    <location>
        <begin position="620"/>
        <end position="635"/>
    </location>
</feature>
<feature type="region of interest" description="Disordered" evidence="1">
    <location>
        <begin position="540"/>
        <end position="585"/>
    </location>
</feature>
<evidence type="ECO:0000256" key="1">
    <source>
        <dbReference type="SAM" id="MobiDB-lite"/>
    </source>
</evidence>
<name>A0A4U5PIV6_STECR</name>
<dbReference type="AlphaFoldDB" id="A0A4U5PIV6"/>
<comment type="caution">
    <text evidence="2">The sequence shown here is derived from an EMBL/GenBank/DDBJ whole genome shotgun (WGS) entry which is preliminary data.</text>
</comment>
<feature type="region of interest" description="Disordered" evidence="1">
    <location>
        <begin position="373"/>
        <end position="404"/>
    </location>
</feature>
<feature type="compositionally biased region" description="Polar residues" evidence="1">
    <location>
        <begin position="373"/>
        <end position="389"/>
    </location>
</feature>
<feature type="compositionally biased region" description="Basic and acidic residues" evidence="1">
    <location>
        <begin position="677"/>
        <end position="705"/>
    </location>
</feature>
<dbReference type="EMBL" id="AZBU02000002">
    <property type="protein sequence ID" value="TKR96569.1"/>
    <property type="molecule type" value="Genomic_DNA"/>
</dbReference>
<evidence type="ECO:0000313" key="3">
    <source>
        <dbReference type="Proteomes" id="UP000298663"/>
    </source>
</evidence>
<feature type="compositionally biased region" description="Basic and acidic residues" evidence="1">
    <location>
        <begin position="390"/>
        <end position="404"/>
    </location>
</feature>
<accession>A0A4U5PIV6</accession>
<gene>
    <name evidence="2" type="ORF">L596_010570</name>
</gene>
<sequence>MPAIHMSSASDNMLAAVEAANRAATNLRRLLNKANECILDFEATLVETSKIQNYKLNKDFGKLLFWKQRLEVELDDFFARSERAQYLKNKMVQRRSKNESSVSDNALGGTPEVKDDACLTLINIRSVESWLKQQKISLIPEISQYVEDLQKRYIHHQVVCSTISNFTISGDLASSPSKTNVHLEDRKVVSDVNSETQQLLEVWNVSEELMIDYPGDQDKEDPTAAMDQSQEYTTLLNLTEHQSNQADETTTAALRRPLHLNQFDSTLLVLPNQQNVQVEQNLTPTQDWSQEDVNLFDVPCVETFLVSSDLPPLLISGKDFVGSDKIEDGLAFHDPSKLQEHFNEAFIVSGAFNQEAIYEENIVDGVWSQSEKVTPDSLQSSPTNLLSSDKSFEDKANSKPHREPHTVWLENGQETRPNCYPAQNQACQSALAIKAIPGERQASAPKTKEHETILSEQGKKSLEAKEYPINGEVYRKFPRSSAEVLHVDCARSMKTTSSSSHSKNAKLLSDAEPNKPAKKTSSLDTGALFQVVPRNKYCSQDGADRTLSSHKNVTAEDKSFQPLNTSEDTVKNKRIMSSVNDAQNNERDRIEAIWKKSFRKKPDGKADNRNNIGLLDQLKTKGSATSSNRDNSANSAGGLAKESLNRQDSNRSASPLTNSSDKKRRAENRLQRSKRHLSPDDRQCKKPKKEQRDDRRRARSHERYSKSSVSMRH</sequence>
<proteinExistence type="predicted"/>
<dbReference type="Proteomes" id="UP000298663">
    <property type="component" value="Unassembled WGS sequence"/>
</dbReference>
<keyword evidence="3" id="KW-1185">Reference proteome</keyword>
<feature type="compositionally biased region" description="Polar residues" evidence="1">
    <location>
        <begin position="650"/>
        <end position="659"/>
    </location>
</feature>
<feature type="compositionally biased region" description="Low complexity" evidence="1">
    <location>
        <begin position="493"/>
        <end position="502"/>
    </location>
</feature>
<feature type="region of interest" description="Disordered" evidence="1">
    <location>
        <begin position="600"/>
        <end position="713"/>
    </location>
</feature>
<evidence type="ECO:0000313" key="2">
    <source>
        <dbReference type="EMBL" id="TKR96569.1"/>
    </source>
</evidence>
<organism evidence="2 3">
    <name type="scientific">Steinernema carpocapsae</name>
    <name type="common">Entomopathogenic nematode</name>
    <dbReference type="NCBI Taxonomy" id="34508"/>
    <lineage>
        <taxon>Eukaryota</taxon>
        <taxon>Metazoa</taxon>
        <taxon>Ecdysozoa</taxon>
        <taxon>Nematoda</taxon>
        <taxon>Chromadorea</taxon>
        <taxon>Rhabditida</taxon>
        <taxon>Tylenchina</taxon>
        <taxon>Panagrolaimomorpha</taxon>
        <taxon>Strongyloidoidea</taxon>
        <taxon>Steinernematidae</taxon>
        <taxon>Steinernema</taxon>
    </lineage>
</organism>
<feature type="compositionally biased region" description="Basic residues" evidence="1">
    <location>
        <begin position="662"/>
        <end position="676"/>
    </location>
</feature>
<reference evidence="2 3" key="1">
    <citation type="journal article" date="2015" name="Genome Biol.">
        <title>Comparative genomics of Steinernema reveals deeply conserved gene regulatory networks.</title>
        <authorList>
            <person name="Dillman A.R."/>
            <person name="Macchietto M."/>
            <person name="Porter C.F."/>
            <person name="Rogers A."/>
            <person name="Williams B."/>
            <person name="Antoshechkin I."/>
            <person name="Lee M.M."/>
            <person name="Goodwin Z."/>
            <person name="Lu X."/>
            <person name="Lewis E.E."/>
            <person name="Goodrich-Blair H."/>
            <person name="Stock S.P."/>
            <person name="Adams B.J."/>
            <person name="Sternberg P.W."/>
            <person name="Mortazavi A."/>
        </authorList>
    </citation>
    <scope>NUCLEOTIDE SEQUENCE [LARGE SCALE GENOMIC DNA]</scope>
    <source>
        <strain evidence="2 3">ALL</strain>
    </source>
</reference>
<reference evidence="2 3" key="2">
    <citation type="journal article" date="2019" name="G3 (Bethesda)">
        <title>Hybrid Assembly of the Genome of the Entomopathogenic Nematode Steinernema carpocapsae Identifies the X-Chromosome.</title>
        <authorList>
            <person name="Serra L."/>
            <person name="Macchietto M."/>
            <person name="Macias-Munoz A."/>
            <person name="McGill C.J."/>
            <person name="Rodriguez I.M."/>
            <person name="Rodriguez B."/>
            <person name="Murad R."/>
            <person name="Mortazavi A."/>
        </authorList>
    </citation>
    <scope>NUCLEOTIDE SEQUENCE [LARGE SCALE GENOMIC DNA]</scope>
    <source>
        <strain evidence="2 3">ALL</strain>
    </source>
</reference>
<protein>
    <submittedName>
        <fullName evidence="2">Uncharacterized protein</fullName>
    </submittedName>
</protein>